<dbReference type="GO" id="GO:0005886">
    <property type="term" value="C:plasma membrane"/>
    <property type="evidence" value="ECO:0007669"/>
    <property type="project" value="InterPro"/>
</dbReference>
<evidence type="ECO:0000313" key="3">
    <source>
        <dbReference type="Proteomes" id="UP000095023"/>
    </source>
</evidence>
<feature type="transmembrane region" description="Helical" evidence="1">
    <location>
        <begin position="137"/>
        <end position="162"/>
    </location>
</feature>
<dbReference type="Pfam" id="PF06687">
    <property type="entry name" value="SUR7"/>
    <property type="match status" value="1"/>
</dbReference>
<dbReference type="GO" id="GO:0005938">
    <property type="term" value="C:cell cortex"/>
    <property type="evidence" value="ECO:0007669"/>
    <property type="project" value="TreeGrafter"/>
</dbReference>
<feature type="transmembrane region" description="Helical" evidence="1">
    <location>
        <begin position="177"/>
        <end position="200"/>
    </location>
</feature>
<keyword evidence="1" id="KW-1133">Transmembrane helix</keyword>
<feature type="transmembrane region" description="Helical" evidence="1">
    <location>
        <begin position="107"/>
        <end position="130"/>
    </location>
</feature>
<dbReference type="AlphaFoldDB" id="A0A1E4TG28"/>
<dbReference type="GO" id="GO:0045121">
    <property type="term" value="C:membrane raft"/>
    <property type="evidence" value="ECO:0007669"/>
    <property type="project" value="TreeGrafter"/>
</dbReference>
<evidence type="ECO:0000313" key="2">
    <source>
        <dbReference type="EMBL" id="ODV90725.1"/>
    </source>
</evidence>
<protein>
    <submittedName>
        <fullName evidence="2">Uncharacterized protein</fullName>
    </submittedName>
</protein>
<proteinExistence type="predicted"/>
<dbReference type="EMBL" id="KV453842">
    <property type="protein sequence ID" value="ODV90725.1"/>
    <property type="molecule type" value="Genomic_DNA"/>
</dbReference>
<dbReference type="GO" id="GO:0006897">
    <property type="term" value="P:endocytosis"/>
    <property type="evidence" value="ECO:0007669"/>
    <property type="project" value="TreeGrafter"/>
</dbReference>
<dbReference type="GO" id="GO:0032185">
    <property type="term" value="P:septin cytoskeleton organization"/>
    <property type="evidence" value="ECO:0007669"/>
    <property type="project" value="TreeGrafter"/>
</dbReference>
<dbReference type="PANTHER" id="PTHR36414:SF1">
    <property type="entry name" value="PROTEIN SUR7"/>
    <property type="match status" value="1"/>
</dbReference>
<accession>A0A1E4TG28</accession>
<dbReference type="InterPro" id="IPR009571">
    <property type="entry name" value="SUR7/Rim9-like_fungi"/>
</dbReference>
<gene>
    <name evidence="2" type="ORF">CANCADRAFT_44365</name>
</gene>
<organism evidence="2 3">
    <name type="scientific">Tortispora caseinolytica NRRL Y-17796</name>
    <dbReference type="NCBI Taxonomy" id="767744"/>
    <lineage>
        <taxon>Eukaryota</taxon>
        <taxon>Fungi</taxon>
        <taxon>Dikarya</taxon>
        <taxon>Ascomycota</taxon>
        <taxon>Saccharomycotina</taxon>
        <taxon>Trigonopsidomycetes</taxon>
        <taxon>Trigonopsidales</taxon>
        <taxon>Trigonopsidaceae</taxon>
        <taxon>Tortispora</taxon>
    </lineage>
</organism>
<dbReference type="PANTHER" id="PTHR36414">
    <property type="entry name" value="PROTEIN SUR7"/>
    <property type="match status" value="1"/>
</dbReference>
<dbReference type="Proteomes" id="UP000095023">
    <property type="component" value="Unassembled WGS sequence"/>
</dbReference>
<dbReference type="GO" id="GO:0030866">
    <property type="term" value="P:cortical actin cytoskeleton organization"/>
    <property type="evidence" value="ECO:0007669"/>
    <property type="project" value="TreeGrafter"/>
</dbReference>
<keyword evidence="1" id="KW-0472">Membrane</keyword>
<reference evidence="3" key="1">
    <citation type="submission" date="2016-02" db="EMBL/GenBank/DDBJ databases">
        <title>Comparative genomics of biotechnologically important yeasts.</title>
        <authorList>
            <consortium name="DOE Joint Genome Institute"/>
            <person name="Riley R."/>
            <person name="Haridas S."/>
            <person name="Wolfe K.H."/>
            <person name="Lopes M.R."/>
            <person name="Hittinger C.T."/>
            <person name="Goker M."/>
            <person name="Salamov A."/>
            <person name="Wisecaver J."/>
            <person name="Long T.M."/>
            <person name="Aerts A.L."/>
            <person name="Barry K."/>
            <person name="Choi C."/>
            <person name="Clum A."/>
            <person name="Coughlan A.Y."/>
            <person name="Deshpande S."/>
            <person name="Douglass A.P."/>
            <person name="Hanson S.J."/>
            <person name="Klenk H.-P."/>
            <person name="Labutti K."/>
            <person name="Lapidus A."/>
            <person name="Lindquist E."/>
            <person name="Lipzen A."/>
            <person name="Meier-Kolthoff J.P."/>
            <person name="Ohm R.A."/>
            <person name="Otillar R.P."/>
            <person name="Pangilinan J."/>
            <person name="Peng Y."/>
            <person name="Rokas A."/>
            <person name="Rosa C.A."/>
            <person name="Scheuner C."/>
            <person name="Sibirny A.A."/>
            <person name="Slot J.C."/>
            <person name="Stielow J.B."/>
            <person name="Sun H."/>
            <person name="Kurtzman C.P."/>
            <person name="Blackwell M."/>
            <person name="Jeffries T.W."/>
            <person name="Grigoriev I.V."/>
        </authorList>
    </citation>
    <scope>NUCLEOTIDE SEQUENCE [LARGE SCALE GENOMIC DNA]</scope>
    <source>
        <strain evidence="3">NRRL Y-17796</strain>
    </source>
</reference>
<keyword evidence="1" id="KW-0812">Transmembrane</keyword>
<evidence type="ECO:0000256" key="1">
    <source>
        <dbReference type="SAM" id="Phobius"/>
    </source>
</evidence>
<name>A0A1E4TG28_9ASCO</name>
<sequence>MALGRSLFAFLPTFLLAGGLLMLFLYFLGGISDVTPLNRMWYVRVGEPDVGFAWTIWNVCTYGGGSVYNCTTPMPDYAFQPELILEASAIPEIYIGGNSHYYYLSRFTWPFFLLALAFCSFAFIFSMLSFCSRLASYIIAVLISIGLVFDVIASSILVALAVQARNAFVDAGMDSSISVYAIAFSWTSVACFLLAAIGYCQAGKFGKGSKRNQFAVTTPPDPNLGRPSRRMFFRSKKAANKNLFDQQSQATAV</sequence>
<keyword evidence="3" id="KW-1185">Reference proteome</keyword>
<feature type="transmembrane region" description="Helical" evidence="1">
    <location>
        <begin position="7"/>
        <end position="28"/>
    </location>
</feature>
<dbReference type="OrthoDB" id="5419460at2759"/>
<dbReference type="GO" id="GO:0031505">
    <property type="term" value="P:fungal-type cell wall organization"/>
    <property type="evidence" value="ECO:0007669"/>
    <property type="project" value="TreeGrafter"/>
</dbReference>